<reference evidence="2 3" key="1">
    <citation type="submission" date="2023-03" db="EMBL/GenBank/DDBJ databases">
        <title>High-quality genome of Scylla paramamosain provides insights in environmental adaptation.</title>
        <authorList>
            <person name="Zhang L."/>
        </authorList>
    </citation>
    <scope>NUCLEOTIDE SEQUENCE [LARGE SCALE GENOMIC DNA]</scope>
    <source>
        <strain evidence="2">LZ_2023a</strain>
        <tissue evidence="2">Muscle</tissue>
    </source>
</reference>
<evidence type="ECO:0008006" key="4">
    <source>
        <dbReference type="Google" id="ProtNLM"/>
    </source>
</evidence>
<gene>
    <name evidence="2" type="ORF">O3P69_010670</name>
</gene>
<name>A0AAW0TEF7_SCYPA</name>
<evidence type="ECO:0000256" key="1">
    <source>
        <dbReference type="SAM" id="Coils"/>
    </source>
</evidence>
<keyword evidence="3" id="KW-1185">Reference proteome</keyword>
<protein>
    <recommendedName>
        <fullName evidence="4">Protein FAM177A1</fullName>
    </recommendedName>
</protein>
<proteinExistence type="predicted"/>
<dbReference type="AlphaFoldDB" id="A0AAW0TEF7"/>
<keyword evidence="1" id="KW-0175">Coiled coil</keyword>
<dbReference type="PANTHER" id="PTHR31206:SF1">
    <property type="entry name" value="LP10445P"/>
    <property type="match status" value="1"/>
</dbReference>
<organism evidence="2 3">
    <name type="scientific">Scylla paramamosain</name>
    <name type="common">Mud crab</name>
    <dbReference type="NCBI Taxonomy" id="85552"/>
    <lineage>
        <taxon>Eukaryota</taxon>
        <taxon>Metazoa</taxon>
        <taxon>Ecdysozoa</taxon>
        <taxon>Arthropoda</taxon>
        <taxon>Crustacea</taxon>
        <taxon>Multicrustacea</taxon>
        <taxon>Malacostraca</taxon>
        <taxon>Eumalacostraca</taxon>
        <taxon>Eucarida</taxon>
        <taxon>Decapoda</taxon>
        <taxon>Pleocyemata</taxon>
        <taxon>Brachyura</taxon>
        <taxon>Eubrachyura</taxon>
        <taxon>Portunoidea</taxon>
        <taxon>Portunidae</taxon>
        <taxon>Portuninae</taxon>
        <taxon>Scylla</taxon>
    </lineage>
</organism>
<dbReference type="PANTHER" id="PTHR31206">
    <property type="entry name" value="LP10445P"/>
    <property type="match status" value="1"/>
</dbReference>
<accession>A0AAW0TEF7</accession>
<dbReference type="Proteomes" id="UP001487740">
    <property type="component" value="Unassembled WGS sequence"/>
</dbReference>
<dbReference type="EMBL" id="JARAKH010000031">
    <property type="protein sequence ID" value="KAK8386098.1"/>
    <property type="molecule type" value="Genomic_DNA"/>
</dbReference>
<evidence type="ECO:0000313" key="3">
    <source>
        <dbReference type="Proteomes" id="UP001487740"/>
    </source>
</evidence>
<comment type="caution">
    <text evidence="2">The sequence shown here is derived from an EMBL/GenBank/DDBJ whole genome shotgun (WGS) entry which is preliminary data.</text>
</comment>
<evidence type="ECO:0000313" key="2">
    <source>
        <dbReference type="EMBL" id="KAK8386098.1"/>
    </source>
</evidence>
<sequence length="280" mass="32191">MAVAPGDFKMADLCVPSEAKEQPPRYWCMHRRGPTHPSQVLVDVVWYGWLHVQTHPFVLEPKMGKWRSPTQAEDGRCRSQKKPRRILHFSDGIMEEYSTDEEEEEEEKKRLNPNQMRVVDPKTMKWGPWLYYWMAYSGSSALSFCDYVGESLANTLGITSPKYQYELDEYNATLEEEKAEKEREKAEMAGWTTTAAAEPGDGIRHKIVDTSVLQEPTLPQPLDQPEIQLALMKNPQVTEVSDFESSNSEPPSSSFSFTTRLKYWMSEVHTDKGSELSTWV</sequence>
<dbReference type="Pfam" id="PF14774">
    <property type="entry name" value="FAM177"/>
    <property type="match status" value="1"/>
</dbReference>
<feature type="coiled-coil region" evidence="1">
    <location>
        <begin position="167"/>
        <end position="194"/>
    </location>
</feature>
<dbReference type="InterPro" id="IPR028260">
    <property type="entry name" value="FAM177"/>
</dbReference>